<reference evidence="2 3" key="1">
    <citation type="submission" date="2019-03" db="EMBL/GenBank/DDBJ databases">
        <title>Genomic Encyclopedia of Type Strains, Phase IV (KMG-IV): sequencing the most valuable type-strain genomes for metagenomic binning, comparative biology and taxonomic classification.</title>
        <authorList>
            <person name="Goeker M."/>
        </authorList>
    </citation>
    <scope>NUCLEOTIDE SEQUENCE [LARGE SCALE GENOMIC DNA]</scope>
    <source>
        <strain evidence="2 3">DSM 25287</strain>
    </source>
</reference>
<dbReference type="Proteomes" id="UP000295765">
    <property type="component" value="Unassembled WGS sequence"/>
</dbReference>
<dbReference type="RefSeq" id="WP_132541884.1">
    <property type="nucleotide sequence ID" value="NZ_SLWY01000009.1"/>
</dbReference>
<sequence length="173" mass="18564">MSSLPDLRSPAIEPRWYRQFWPWVLIALPATAVVASLVTAYLALRAPDGLVVDDYYKEGLAINRRYERSLAAQALGLEGELRLAGGGGTAELVLKAASGAALPDTVRLQLLHATRAGLDREVDARRSAPGVYTVNLPALAAGHWSVQAGAADWRLDGVIEIPGETRVSLRAAR</sequence>
<protein>
    <recommendedName>
        <fullName evidence="4">Nitrogen fixation protein FixH</fullName>
    </recommendedName>
</protein>
<evidence type="ECO:0000313" key="3">
    <source>
        <dbReference type="Proteomes" id="UP000295765"/>
    </source>
</evidence>
<keyword evidence="1" id="KW-1133">Transmembrane helix</keyword>
<gene>
    <name evidence="2" type="ORF">EV699_10979</name>
</gene>
<name>A0A4R2L3W2_9GAMM</name>
<keyword evidence="1" id="KW-0812">Transmembrane</keyword>
<organism evidence="2 3">
    <name type="scientific">Plasticicumulans lactativorans</name>
    <dbReference type="NCBI Taxonomy" id="1133106"/>
    <lineage>
        <taxon>Bacteria</taxon>
        <taxon>Pseudomonadati</taxon>
        <taxon>Pseudomonadota</taxon>
        <taxon>Gammaproteobacteria</taxon>
        <taxon>Candidatus Competibacteraceae</taxon>
        <taxon>Plasticicumulans</taxon>
    </lineage>
</organism>
<dbReference type="EMBL" id="SLWY01000009">
    <property type="protein sequence ID" value="TCO81237.1"/>
    <property type="molecule type" value="Genomic_DNA"/>
</dbReference>
<dbReference type="OrthoDB" id="5295180at2"/>
<proteinExistence type="predicted"/>
<keyword evidence="1" id="KW-0472">Membrane</keyword>
<keyword evidence="3" id="KW-1185">Reference proteome</keyword>
<evidence type="ECO:0008006" key="4">
    <source>
        <dbReference type="Google" id="ProtNLM"/>
    </source>
</evidence>
<dbReference type="Pfam" id="PF05751">
    <property type="entry name" value="FixH"/>
    <property type="match status" value="1"/>
</dbReference>
<dbReference type="InterPro" id="IPR008620">
    <property type="entry name" value="FixH"/>
</dbReference>
<evidence type="ECO:0000313" key="2">
    <source>
        <dbReference type="EMBL" id="TCO81237.1"/>
    </source>
</evidence>
<evidence type="ECO:0000256" key="1">
    <source>
        <dbReference type="SAM" id="Phobius"/>
    </source>
</evidence>
<dbReference type="AlphaFoldDB" id="A0A4R2L3W2"/>
<accession>A0A4R2L3W2</accession>
<feature type="transmembrane region" description="Helical" evidence="1">
    <location>
        <begin position="20"/>
        <end position="44"/>
    </location>
</feature>
<comment type="caution">
    <text evidence="2">The sequence shown here is derived from an EMBL/GenBank/DDBJ whole genome shotgun (WGS) entry which is preliminary data.</text>
</comment>